<keyword evidence="6" id="KW-0046">Antibiotic resistance</keyword>
<comment type="caution">
    <text evidence="8">The sequence shown here is derived from an EMBL/GenBank/DDBJ whole genome shotgun (WGS) entry which is preliminary data.</text>
</comment>
<dbReference type="SMART" id="SM00382">
    <property type="entry name" value="AAA"/>
    <property type="match status" value="1"/>
</dbReference>
<keyword evidence="5 8" id="KW-0067">ATP-binding</keyword>
<dbReference type="GO" id="GO:0005886">
    <property type="term" value="C:plasma membrane"/>
    <property type="evidence" value="ECO:0007669"/>
    <property type="project" value="UniProtKB-SubCell"/>
</dbReference>
<dbReference type="GO" id="GO:0016887">
    <property type="term" value="F:ATP hydrolysis activity"/>
    <property type="evidence" value="ECO:0007669"/>
    <property type="project" value="InterPro"/>
</dbReference>
<dbReference type="Gene3D" id="3.40.50.300">
    <property type="entry name" value="P-loop containing nucleotide triphosphate hydrolases"/>
    <property type="match status" value="1"/>
</dbReference>
<evidence type="ECO:0000256" key="5">
    <source>
        <dbReference type="ARBA" id="ARBA00022840"/>
    </source>
</evidence>
<accession>I7IX66</accession>
<keyword evidence="8" id="KW-0378">Hydrolase</keyword>
<proteinExistence type="inferred from homology"/>
<name>I7IX66_9CORY</name>
<dbReference type="Proteomes" id="UP000011016">
    <property type="component" value="Unassembled WGS sequence"/>
</dbReference>
<evidence type="ECO:0000259" key="7">
    <source>
        <dbReference type="PROSITE" id="PS50893"/>
    </source>
</evidence>
<dbReference type="AlphaFoldDB" id="I7IX66"/>
<protein>
    <submittedName>
        <fullName evidence="8">Nod factor export ATP-binding protein I</fullName>
        <ecNumber evidence="8">3.6.3.-</ecNumber>
    </submittedName>
</protein>
<evidence type="ECO:0000256" key="1">
    <source>
        <dbReference type="ARBA" id="ARBA00004202"/>
    </source>
</evidence>
<dbReference type="SUPFAM" id="SSF52540">
    <property type="entry name" value="P-loop containing nucleoside triphosphate hydrolases"/>
    <property type="match status" value="1"/>
</dbReference>
<dbReference type="InterPro" id="IPR003439">
    <property type="entry name" value="ABC_transporter-like_ATP-bd"/>
</dbReference>
<dbReference type="InterPro" id="IPR003593">
    <property type="entry name" value="AAA+_ATPase"/>
</dbReference>
<organism evidence="8 9">
    <name type="scientific">Corynebacterium otitidis ATCC 51513</name>
    <dbReference type="NCBI Taxonomy" id="883169"/>
    <lineage>
        <taxon>Bacteria</taxon>
        <taxon>Bacillati</taxon>
        <taxon>Actinomycetota</taxon>
        <taxon>Actinomycetes</taxon>
        <taxon>Mycobacteriales</taxon>
        <taxon>Corynebacteriaceae</taxon>
        <taxon>Corynebacterium</taxon>
    </lineage>
</organism>
<feature type="domain" description="ABC transporter" evidence="7">
    <location>
        <begin position="4"/>
        <end position="237"/>
    </location>
</feature>
<evidence type="ECO:0000313" key="9">
    <source>
        <dbReference type="Proteomes" id="UP000011016"/>
    </source>
</evidence>
<dbReference type="InterPro" id="IPR027417">
    <property type="entry name" value="P-loop_NTPase"/>
</dbReference>
<reference evidence="8 9" key="1">
    <citation type="journal article" date="2012" name="J. Bacteriol.">
        <title>Draft Genome Sequence of Turicella otitidis ATCC 51513, Isolated from Middle Ear Fluid from a Child with Otitis Media.</title>
        <authorList>
            <person name="Brinkrolf K."/>
            <person name="Schneider J."/>
            <person name="Knecht M."/>
            <person name="Ruckert C."/>
            <person name="Tauch A."/>
        </authorList>
    </citation>
    <scope>NUCLEOTIDE SEQUENCE [LARGE SCALE GENOMIC DNA]</scope>
    <source>
        <strain evidence="8 9">ATCC 51513</strain>
    </source>
</reference>
<dbReference type="EMBL" id="CAJZ01000116">
    <property type="protein sequence ID" value="CCI83568.1"/>
    <property type="molecule type" value="Genomic_DNA"/>
</dbReference>
<dbReference type="EC" id="3.6.3.-" evidence="8"/>
<evidence type="ECO:0000256" key="2">
    <source>
        <dbReference type="ARBA" id="ARBA00005417"/>
    </source>
</evidence>
<evidence type="ECO:0000256" key="3">
    <source>
        <dbReference type="ARBA" id="ARBA00022448"/>
    </source>
</evidence>
<evidence type="ECO:0000313" key="8">
    <source>
        <dbReference type="EMBL" id="CCI83568.1"/>
    </source>
</evidence>
<dbReference type="PROSITE" id="PS50893">
    <property type="entry name" value="ABC_TRANSPORTER_2"/>
    <property type="match status" value="1"/>
</dbReference>
<evidence type="ECO:0000256" key="6">
    <source>
        <dbReference type="ARBA" id="ARBA00023251"/>
    </source>
</evidence>
<sequence length="320" mass="33400">MTRLSCSGLRKSYGSRGKDAVSQVSLDIGQGSIVSLVGPNGAGKTTTVRMLATLLAPSAGNITVCGIDAVARRRAARRHLGLVLGGDSGFYQRATLRDNLLLFADIARVPGSKRHERVSSALEAVSLSEQASLPVSALSRGMNQRLHIARGLLNNPEVLLLDEPTSGLDPEAALDLRRLVRALANEGTAILLTSHYLTEVEDLSDEINVIVDGSIVATGGTHDVAKAAGIGEVTTASLPVSLGASMDDVLDRLRDIDGVVRIASTRFEARVLISLSWRASARPAVGAVESLLAEAGVNSPAVVTRPATLEESYLGLVGAA</sequence>
<gene>
    <name evidence="8" type="ORF">BN46_0837</name>
</gene>
<evidence type="ECO:0000256" key="4">
    <source>
        <dbReference type="ARBA" id="ARBA00022741"/>
    </source>
</evidence>
<comment type="subcellular location">
    <subcellularLocation>
        <location evidence="1">Cell membrane</location>
        <topology evidence="1">Peripheral membrane protein</topology>
    </subcellularLocation>
</comment>
<dbReference type="PANTHER" id="PTHR42711">
    <property type="entry name" value="ABC TRANSPORTER ATP-BINDING PROTEIN"/>
    <property type="match status" value="1"/>
</dbReference>
<dbReference type="GO" id="GO:0046677">
    <property type="term" value="P:response to antibiotic"/>
    <property type="evidence" value="ECO:0007669"/>
    <property type="project" value="UniProtKB-KW"/>
</dbReference>
<dbReference type="Pfam" id="PF00005">
    <property type="entry name" value="ABC_tran"/>
    <property type="match status" value="1"/>
</dbReference>
<comment type="similarity">
    <text evidence="2">Belongs to the ABC transporter superfamily.</text>
</comment>
<dbReference type="PANTHER" id="PTHR42711:SF5">
    <property type="entry name" value="ABC TRANSPORTER ATP-BINDING PROTEIN NATA"/>
    <property type="match status" value="1"/>
</dbReference>
<dbReference type="InterPro" id="IPR050763">
    <property type="entry name" value="ABC_transporter_ATP-binding"/>
</dbReference>
<dbReference type="RefSeq" id="WP_004601900.1">
    <property type="nucleotide sequence ID" value="NZ_HF541866.1"/>
</dbReference>
<dbReference type="GO" id="GO:0005524">
    <property type="term" value="F:ATP binding"/>
    <property type="evidence" value="ECO:0007669"/>
    <property type="project" value="UniProtKB-KW"/>
</dbReference>
<keyword evidence="4" id="KW-0547">Nucleotide-binding</keyword>
<dbReference type="CDD" id="cd03230">
    <property type="entry name" value="ABC_DR_subfamily_A"/>
    <property type="match status" value="1"/>
</dbReference>
<keyword evidence="3" id="KW-0813">Transport</keyword>